<dbReference type="EC" id="4.1.1.112" evidence="10"/>
<dbReference type="GO" id="GO:0008428">
    <property type="term" value="F:ribonuclease inhibitor activity"/>
    <property type="evidence" value="ECO:0007669"/>
    <property type="project" value="InterPro"/>
</dbReference>
<keyword evidence="12" id="KW-1185">Reference proteome</keyword>
<dbReference type="NCBIfam" id="NF006875">
    <property type="entry name" value="PRK09372.1"/>
    <property type="match status" value="1"/>
</dbReference>
<reference evidence="11 12" key="1">
    <citation type="submission" date="2019-11" db="EMBL/GenBank/DDBJ databases">
        <title>Draft Genome Sequences of Six Type Strains of the Genus Massilia.</title>
        <authorList>
            <person name="Miess H."/>
            <person name="Frediansyah A."/>
            <person name="Goeker M."/>
            <person name="Gross H."/>
        </authorList>
    </citation>
    <scope>NUCLEOTIDE SEQUENCE [LARGE SCALE GENOMIC DNA]</scope>
    <source>
        <strain evidence="11 12">DSM 17513</strain>
    </source>
</reference>
<dbReference type="Pfam" id="PF03737">
    <property type="entry name" value="RraA-like"/>
    <property type="match status" value="1"/>
</dbReference>
<evidence type="ECO:0000313" key="11">
    <source>
        <dbReference type="EMBL" id="MUI15294.1"/>
    </source>
</evidence>
<evidence type="ECO:0000256" key="6">
    <source>
        <dbReference type="ARBA" id="ARBA00023239"/>
    </source>
</evidence>
<protein>
    <recommendedName>
        <fullName evidence="10">4-hydroxy-4-methyl-2-oxoglutarate aldolase</fullName>
        <shortName evidence="10">HMG aldolase</shortName>
        <ecNumber evidence="10">4.1.1.112</ecNumber>
        <ecNumber evidence="10">4.1.3.17</ecNumber>
    </recommendedName>
    <alternativeName>
        <fullName evidence="10">Oxaloacetate decarboxylase</fullName>
    </alternativeName>
</protein>
<dbReference type="PANTHER" id="PTHR33254:SF4">
    <property type="entry name" value="4-HYDROXY-4-METHYL-2-OXOGLUTARATE ALDOLASE 3-RELATED"/>
    <property type="match status" value="1"/>
</dbReference>
<dbReference type="NCBIfam" id="TIGR01935">
    <property type="entry name" value="NOT-MenG"/>
    <property type="match status" value="1"/>
</dbReference>
<comment type="cofactor">
    <cofactor evidence="2 10">
        <name>a divalent metal cation</name>
        <dbReference type="ChEBI" id="CHEBI:60240"/>
    </cofactor>
</comment>
<dbReference type="InterPro" id="IPR010203">
    <property type="entry name" value="RraA"/>
</dbReference>
<accession>A0A6I3XEC6</accession>
<evidence type="ECO:0000256" key="5">
    <source>
        <dbReference type="ARBA" id="ARBA00022723"/>
    </source>
</evidence>
<organism evidence="11 12">
    <name type="scientific">Pseudoduganella dura</name>
    <dbReference type="NCBI Taxonomy" id="321982"/>
    <lineage>
        <taxon>Bacteria</taxon>
        <taxon>Pseudomonadati</taxon>
        <taxon>Pseudomonadota</taxon>
        <taxon>Betaproteobacteria</taxon>
        <taxon>Burkholderiales</taxon>
        <taxon>Oxalobacteraceae</taxon>
        <taxon>Telluria group</taxon>
        <taxon>Pseudoduganella</taxon>
    </lineage>
</organism>
<comment type="similarity">
    <text evidence="3 10">Belongs to the class II aldolase/RraA-like family.</text>
</comment>
<evidence type="ECO:0000256" key="1">
    <source>
        <dbReference type="ARBA" id="ARBA00001342"/>
    </source>
</evidence>
<feature type="binding site" evidence="9">
    <location>
        <position position="124"/>
    </location>
    <ligand>
        <name>Mg(2+)</name>
        <dbReference type="ChEBI" id="CHEBI:18420"/>
    </ligand>
</feature>
<evidence type="ECO:0000256" key="2">
    <source>
        <dbReference type="ARBA" id="ARBA00001968"/>
    </source>
</evidence>
<gene>
    <name evidence="11" type="primary">rraA</name>
    <name evidence="11" type="ORF">GJV26_22935</name>
</gene>
<dbReference type="GO" id="GO:0047443">
    <property type="term" value="F:4-hydroxy-4-methyl-2-oxoglutarate aldolase activity"/>
    <property type="evidence" value="ECO:0007669"/>
    <property type="project" value="UniProtKB-EC"/>
</dbReference>
<keyword evidence="9" id="KW-0460">Magnesium</keyword>
<dbReference type="Proteomes" id="UP000431684">
    <property type="component" value="Unassembled WGS sequence"/>
</dbReference>
<comment type="catalytic activity">
    <reaction evidence="8 10">
        <text>oxaloacetate + H(+) = pyruvate + CO2</text>
        <dbReference type="Rhea" id="RHEA:15641"/>
        <dbReference type="ChEBI" id="CHEBI:15361"/>
        <dbReference type="ChEBI" id="CHEBI:15378"/>
        <dbReference type="ChEBI" id="CHEBI:16452"/>
        <dbReference type="ChEBI" id="CHEBI:16526"/>
        <dbReference type="EC" id="4.1.1.112"/>
    </reaction>
</comment>
<name>A0A6I3XEC6_9BURK</name>
<evidence type="ECO:0000256" key="9">
    <source>
        <dbReference type="PIRSR" id="PIRSR605493-1"/>
    </source>
</evidence>
<comment type="caution">
    <text evidence="11">The sequence shown here is derived from an EMBL/GenBank/DDBJ whole genome shotgun (WGS) entry which is preliminary data.</text>
</comment>
<dbReference type="EC" id="4.1.3.17" evidence="10"/>
<comment type="catalytic activity">
    <reaction evidence="1 10">
        <text>4-hydroxy-4-methyl-2-oxoglutarate = 2 pyruvate</text>
        <dbReference type="Rhea" id="RHEA:22748"/>
        <dbReference type="ChEBI" id="CHEBI:15361"/>
        <dbReference type="ChEBI" id="CHEBI:58276"/>
        <dbReference type="EC" id="4.1.3.17"/>
    </reaction>
</comment>
<dbReference type="Gene3D" id="3.50.30.40">
    <property type="entry name" value="Ribonuclease E inhibitor RraA/RraA-like"/>
    <property type="match status" value="1"/>
</dbReference>
<comment type="subunit">
    <text evidence="4 10">Homotrimer.</text>
</comment>
<dbReference type="InterPro" id="IPR036704">
    <property type="entry name" value="RraA/RraA-like_sf"/>
</dbReference>
<feature type="binding site" evidence="9">
    <location>
        <begin position="101"/>
        <end position="104"/>
    </location>
    <ligand>
        <name>substrate</name>
    </ligand>
</feature>
<dbReference type="PANTHER" id="PTHR33254">
    <property type="entry name" value="4-HYDROXY-4-METHYL-2-OXOGLUTARATE ALDOLASE 3-RELATED"/>
    <property type="match status" value="1"/>
</dbReference>
<dbReference type="OrthoDB" id="943692at2"/>
<feature type="binding site" evidence="9">
    <location>
        <position position="123"/>
    </location>
    <ligand>
        <name>substrate</name>
    </ligand>
</feature>
<dbReference type="AlphaFoldDB" id="A0A6I3XEC6"/>
<proteinExistence type="inferred from homology"/>
<evidence type="ECO:0000256" key="7">
    <source>
        <dbReference type="ARBA" id="ARBA00025046"/>
    </source>
</evidence>
<dbReference type="GO" id="GO:0008948">
    <property type="term" value="F:oxaloacetate decarboxylase activity"/>
    <property type="evidence" value="ECO:0007669"/>
    <property type="project" value="UniProtKB-EC"/>
</dbReference>
<keyword evidence="6 10" id="KW-0456">Lyase</keyword>
<evidence type="ECO:0000256" key="3">
    <source>
        <dbReference type="ARBA" id="ARBA00008621"/>
    </source>
</evidence>
<comment type="cofactor">
    <cofactor evidence="9">
        <name>Mg(2+)</name>
        <dbReference type="ChEBI" id="CHEBI:18420"/>
    </cofactor>
</comment>
<dbReference type="EMBL" id="WNWM01000002">
    <property type="protein sequence ID" value="MUI15294.1"/>
    <property type="molecule type" value="Genomic_DNA"/>
</dbReference>
<evidence type="ECO:0000256" key="4">
    <source>
        <dbReference type="ARBA" id="ARBA00011233"/>
    </source>
</evidence>
<dbReference type="GO" id="GO:0046872">
    <property type="term" value="F:metal ion binding"/>
    <property type="evidence" value="ECO:0007669"/>
    <property type="project" value="UniProtKB-KW"/>
</dbReference>
<evidence type="ECO:0000313" key="12">
    <source>
        <dbReference type="Proteomes" id="UP000431684"/>
    </source>
</evidence>
<dbReference type="GO" id="GO:0051252">
    <property type="term" value="P:regulation of RNA metabolic process"/>
    <property type="evidence" value="ECO:0007669"/>
    <property type="project" value="InterPro"/>
</dbReference>
<dbReference type="InterPro" id="IPR005493">
    <property type="entry name" value="RraA/RraA-like"/>
</dbReference>
<dbReference type="CDD" id="cd16841">
    <property type="entry name" value="RraA_family"/>
    <property type="match status" value="1"/>
</dbReference>
<evidence type="ECO:0000256" key="10">
    <source>
        <dbReference type="RuleBase" id="RU004338"/>
    </source>
</evidence>
<dbReference type="SUPFAM" id="SSF89562">
    <property type="entry name" value="RraA-like"/>
    <property type="match status" value="1"/>
</dbReference>
<sequence>MNRSPFSNTASGIAPGIAPGLADFATADLCDDNAILLEDGRLAVLPPVFRHFGRRERFAGRVVTLKVFEDNALLRTLLETPGDGQVLAVDGGGSLRRALVGGQLALLAQDNGWAGIVVDGCVRDTIEIDSCDIGVRALAATPQRSAKKGAGERNVRIGIAGVPVNPGDWLYADADGMLVAQQRLA</sequence>
<comment type="function">
    <text evidence="7 10">Catalyzes the aldol cleavage of 4-hydroxy-4-methyl-2-oxoglutarate (HMG) into 2 molecules of pyruvate. Also contains a secondary oxaloacetate (OAA) decarboxylase activity due to the common pyruvate enolate transition state formed following C-C bond cleavage in the retro-aldol and decarboxylation reactions.</text>
</comment>
<keyword evidence="5 9" id="KW-0479">Metal-binding</keyword>
<evidence type="ECO:0000256" key="8">
    <source>
        <dbReference type="ARBA" id="ARBA00047973"/>
    </source>
</evidence>
<dbReference type="RefSeq" id="WP_155711004.1">
    <property type="nucleotide sequence ID" value="NZ_BMWU01000004.1"/>
</dbReference>